<dbReference type="CDD" id="cd01572">
    <property type="entry name" value="QPRTase"/>
    <property type="match status" value="1"/>
</dbReference>
<evidence type="ECO:0000256" key="3">
    <source>
        <dbReference type="ARBA" id="ARBA00009400"/>
    </source>
</evidence>
<dbReference type="AlphaFoldDB" id="A0A0E3LLZ3"/>
<dbReference type="KEGG" id="mbw:MSBRW_2868"/>
<dbReference type="EC" id="2.4.2.19" evidence="9"/>
<proteinExistence type="inferred from homology"/>
<reference evidence="12 13" key="1">
    <citation type="submission" date="2014-07" db="EMBL/GenBank/DDBJ databases">
        <title>Methanogenic archaea and the global carbon cycle.</title>
        <authorList>
            <person name="Henriksen J.R."/>
            <person name="Luke J."/>
            <person name="Reinhart S."/>
            <person name="Benedict M.N."/>
            <person name="Youngblut N.D."/>
            <person name="Metcalf M.E."/>
            <person name="Whitaker R.J."/>
            <person name="Metcalf W.W."/>
        </authorList>
    </citation>
    <scope>NUCLEOTIDE SEQUENCE [LARGE SCALE GENOMIC DNA]</scope>
    <source>
        <strain evidence="12 13">Wiesmoor</strain>
    </source>
</reference>
<protein>
    <recommendedName>
        <fullName evidence="9">Nicotinate-nucleotide pyrophosphorylase [carboxylating]</fullName>
        <ecNumber evidence="9">2.4.2.19</ecNumber>
    </recommendedName>
    <alternativeName>
        <fullName evidence="9">Quinolinate phosphoribosyltransferase [decarboxylating]</fullName>
    </alternativeName>
</protein>
<keyword evidence="6 9" id="KW-0328">Glycosyltransferase</keyword>
<evidence type="ECO:0000256" key="2">
    <source>
        <dbReference type="ARBA" id="ARBA00004893"/>
    </source>
</evidence>
<feature type="domain" description="Quinolinate phosphoribosyl transferase C-terminal" evidence="10">
    <location>
        <begin position="101"/>
        <end position="271"/>
    </location>
</feature>
<dbReference type="InterPro" id="IPR027277">
    <property type="entry name" value="NadC/ModD"/>
</dbReference>
<dbReference type="FunFam" id="3.90.1170.20:FF:000001">
    <property type="entry name" value="Nicotinate-nucleotide diphosphorylase (Carboxylating)"/>
    <property type="match status" value="1"/>
</dbReference>
<dbReference type="GeneID" id="24824457"/>
<evidence type="ECO:0000256" key="9">
    <source>
        <dbReference type="PIRNR" id="PIRNR006250"/>
    </source>
</evidence>
<dbReference type="Gene3D" id="3.20.20.70">
    <property type="entry name" value="Aldolase class I"/>
    <property type="match status" value="1"/>
</dbReference>
<feature type="domain" description="Quinolinate phosphoribosyl transferase N-terminal" evidence="11">
    <location>
        <begin position="22"/>
        <end position="99"/>
    </location>
</feature>
<comment type="subunit">
    <text evidence="4 9">Hexamer formed by 3 homodimers.</text>
</comment>
<evidence type="ECO:0000256" key="5">
    <source>
        <dbReference type="ARBA" id="ARBA00022642"/>
    </source>
</evidence>
<dbReference type="InterPro" id="IPR022412">
    <property type="entry name" value="Quinolinate_PRibosylTrfase_N"/>
</dbReference>
<dbReference type="SUPFAM" id="SSF54675">
    <property type="entry name" value="Nicotinate/Quinolinate PRTase N-terminal domain-like"/>
    <property type="match status" value="1"/>
</dbReference>
<evidence type="ECO:0000256" key="8">
    <source>
        <dbReference type="ARBA" id="ARBA00047445"/>
    </source>
</evidence>
<dbReference type="GO" id="GO:0034213">
    <property type="term" value="P:quinolinate catabolic process"/>
    <property type="evidence" value="ECO:0007669"/>
    <property type="project" value="TreeGrafter"/>
</dbReference>
<comment type="function">
    <text evidence="1 9">Involved in the catabolism of quinolinic acid (QA).</text>
</comment>
<dbReference type="InterPro" id="IPR004393">
    <property type="entry name" value="NadC"/>
</dbReference>
<organism evidence="12 13">
    <name type="scientific">Methanosarcina barkeri str. Wiesmoor</name>
    <dbReference type="NCBI Taxonomy" id="1434109"/>
    <lineage>
        <taxon>Archaea</taxon>
        <taxon>Methanobacteriati</taxon>
        <taxon>Methanobacteriota</taxon>
        <taxon>Stenosarchaea group</taxon>
        <taxon>Methanomicrobia</taxon>
        <taxon>Methanosarcinales</taxon>
        <taxon>Methanosarcinaceae</taxon>
        <taxon>Methanosarcina</taxon>
    </lineage>
</organism>
<evidence type="ECO:0000259" key="11">
    <source>
        <dbReference type="Pfam" id="PF02749"/>
    </source>
</evidence>
<dbReference type="InterPro" id="IPR037128">
    <property type="entry name" value="Quinolinate_PRibosylTase_N_sf"/>
</dbReference>
<evidence type="ECO:0000259" key="10">
    <source>
        <dbReference type="Pfam" id="PF01729"/>
    </source>
</evidence>
<evidence type="ECO:0000256" key="4">
    <source>
        <dbReference type="ARBA" id="ARBA00011218"/>
    </source>
</evidence>
<dbReference type="GO" id="GO:0005737">
    <property type="term" value="C:cytoplasm"/>
    <property type="evidence" value="ECO:0007669"/>
    <property type="project" value="TreeGrafter"/>
</dbReference>
<keyword evidence="7 9" id="KW-0808">Transferase</keyword>
<dbReference type="SUPFAM" id="SSF51690">
    <property type="entry name" value="Nicotinate/Quinolinate PRTase C-terminal domain-like"/>
    <property type="match status" value="1"/>
</dbReference>
<evidence type="ECO:0000256" key="6">
    <source>
        <dbReference type="ARBA" id="ARBA00022676"/>
    </source>
</evidence>
<dbReference type="Pfam" id="PF02749">
    <property type="entry name" value="QRPTase_N"/>
    <property type="match status" value="1"/>
</dbReference>
<dbReference type="GO" id="GO:0004514">
    <property type="term" value="F:nicotinate-nucleotide diphosphorylase (carboxylating) activity"/>
    <property type="evidence" value="ECO:0007669"/>
    <property type="project" value="UniProtKB-EC"/>
</dbReference>
<dbReference type="GO" id="GO:0009435">
    <property type="term" value="P:NAD+ biosynthetic process"/>
    <property type="evidence" value="ECO:0007669"/>
    <property type="project" value="UniProtKB-UniPathway"/>
</dbReference>
<dbReference type="InterPro" id="IPR013785">
    <property type="entry name" value="Aldolase_TIM"/>
</dbReference>
<dbReference type="Pfam" id="PF01729">
    <property type="entry name" value="QRPTase_C"/>
    <property type="match status" value="1"/>
</dbReference>
<evidence type="ECO:0000313" key="12">
    <source>
        <dbReference type="EMBL" id="AKB52121.1"/>
    </source>
</evidence>
<dbReference type="PIRSF" id="PIRSF006250">
    <property type="entry name" value="NadC_ModD"/>
    <property type="match status" value="1"/>
</dbReference>
<dbReference type="NCBIfam" id="TIGR00078">
    <property type="entry name" value="nadC"/>
    <property type="match status" value="1"/>
</dbReference>
<comment type="catalytic activity">
    <reaction evidence="8 9">
        <text>nicotinate beta-D-ribonucleotide + CO2 + diphosphate = quinolinate + 5-phospho-alpha-D-ribose 1-diphosphate + 2 H(+)</text>
        <dbReference type="Rhea" id="RHEA:12733"/>
        <dbReference type="ChEBI" id="CHEBI:15378"/>
        <dbReference type="ChEBI" id="CHEBI:16526"/>
        <dbReference type="ChEBI" id="CHEBI:29959"/>
        <dbReference type="ChEBI" id="CHEBI:33019"/>
        <dbReference type="ChEBI" id="CHEBI:57502"/>
        <dbReference type="ChEBI" id="CHEBI:58017"/>
        <dbReference type="EC" id="2.4.2.19"/>
    </reaction>
</comment>
<dbReference type="UniPathway" id="UPA00253">
    <property type="reaction ID" value="UER00331"/>
</dbReference>
<evidence type="ECO:0000313" key="13">
    <source>
        <dbReference type="Proteomes" id="UP000033038"/>
    </source>
</evidence>
<dbReference type="PANTHER" id="PTHR32179">
    <property type="entry name" value="NICOTINATE-NUCLEOTIDE PYROPHOSPHORYLASE [CARBOXYLATING]"/>
    <property type="match status" value="1"/>
</dbReference>
<dbReference type="EMBL" id="CP009526">
    <property type="protein sequence ID" value="AKB52121.1"/>
    <property type="molecule type" value="Genomic_DNA"/>
</dbReference>
<dbReference type="HOGENOM" id="CLU_039622_2_0_2"/>
<accession>A0A0E3LLZ3</accession>
<comment type="similarity">
    <text evidence="3 9">Belongs to the NadC/ModD family.</text>
</comment>
<sequence>MLIKEVESFIEEDLGYDDVSCTIVPDKPAEAIIFTKEDCTVAGIKEAESIFCYLGIQVETTLKDGDCLKEGEIIFRLKGGAVSILRAERLALNFLGHLSGIATLTRACVDTVRQYSVTTRVACTRKTTPGIRKFEKLAVAAGGGDTHRFNLSDSVMIKDNHLKLMGIEAAIKAAKKTSFTRKIEVEIESVEYAVLAAELGADIIMLDNMQPEAIQKTLKTLSGKGLRNSVIVEASGGISQENLEGYAKTGVDVISMGSLIHKSRWIDMSLEIVKQ</sequence>
<gene>
    <name evidence="12" type="ORF">MSBRW_2868</name>
</gene>
<dbReference type="Gene3D" id="3.90.1170.20">
    <property type="entry name" value="Quinolinate phosphoribosyl transferase, N-terminal domain"/>
    <property type="match status" value="1"/>
</dbReference>
<name>A0A0E3LLZ3_METBA</name>
<dbReference type="FunFam" id="3.20.20.70:FF:000030">
    <property type="entry name" value="Nicotinate-nucleotide pyrophosphorylase, carboxylating"/>
    <property type="match status" value="1"/>
</dbReference>
<comment type="pathway">
    <text evidence="2 9">Cofactor biosynthesis; NAD(+) biosynthesis; nicotinate D-ribonucleotide from quinolinate: step 1/1.</text>
</comment>
<dbReference type="PANTHER" id="PTHR32179:SF3">
    <property type="entry name" value="NICOTINATE-NUCLEOTIDE PYROPHOSPHORYLASE [CARBOXYLATING]"/>
    <property type="match status" value="1"/>
</dbReference>
<dbReference type="Proteomes" id="UP000033038">
    <property type="component" value="Chromosome"/>
</dbReference>
<evidence type="ECO:0000256" key="7">
    <source>
        <dbReference type="ARBA" id="ARBA00022679"/>
    </source>
</evidence>
<dbReference type="InterPro" id="IPR002638">
    <property type="entry name" value="Quinolinate_PRibosylTrfase_C"/>
</dbReference>
<dbReference type="InterPro" id="IPR036068">
    <property type="entry name" value="Nicotinate_pribotase-like_C"/>
</dbReference>
<evidence type="ECO:0000256" key="1">
    <source>
        <dbReference type="ARBA" id="ARBA00003237"/>
    </source>
</evidence>
<keyword evidence="5 9" id="KW-0662">Pyridine nucleotide biosynthesis</keyword>
<dbReference type="PATRIC" id="fig|1434109.4.peg.3737"/>
<dbReference type="RefSeq" id="WP_011306853.1">
    <property type="nucleotide sequence ID" value="NZ_CP009526.1"/>
</dbReference>